<keyword evidence="3" id="KW-1185">Reference proteome</keyword>
<sequence>MTSSKRCLQRNRTVRCHEGQPTRSCYRIWMVRQEELDALITRKEMFEAELYHSQVKQEAVSLHEKLQELELRRDAMVAEDKSMGSPQEERDRLFKQ</sequence>
<feature type="non-terminal residue" evidence="2">
    <location>
        <position position="96"/>
    </location>
</feature>
<dbReference type="GO" id="GO:0035735">
    <property type="term" value="P:intraciliary transport involved in cilium assembly"/>
    <property type="evidence" value="ECO:0007669"/>
    <property type="project" value="TreeGrafter"/>
</dbReference>
<evidence type="ECO:0000256" key="1">
    <source>
        <dbReference type="SAM" id="MobiDB-lite"/>
    </source>
</evidence>
<comment type="caution">
    <text evidence="2">The sequence shown here is derived from an EMBL/GenBank/DDBJ whole genome shotgun (WGS) entry which is preliminary data.</text>
</comment>
<proteinExistence type="predicted"/>
<accession>A0AAN8R307</accession>
<dbReference type="GO" id="GO:0048487">
    <property type="term" value="F:beta-tubulin binding"/>
    <property type="evidence" value="ECO:0007669"/>
    <property type="project" value="InterPro"/>
</dbReference>
<dbReference type="AlphaFoldDB" id="A0AAN8R307"/>
<dbReference type="GO" id="GO:0030992">
    <property type="term" value="C:intraciliary transport particle B"/>
    <property type="evidence" value="ECO:0007669"/>
    <property type="project" value="InterPro"/>
</dbReference>
<dbReference type="PANTHER" id="PTHR31432:SF0">
    <property type="entry name" value="INTRAFLAGELLAR TRANSPORT PROTEIN 74 HOMOLOG"/>
    <property type="match status" value="1"/>
</dbReference>
<gene>
    <name evidence="2" type="ORF">J4Q44_G00076880</name>
</gene>
<feature type="region of interest" description="Disordered" evidence="1">
    <location>
        <begin position="77"/>
        <end position="96"/>
    </location>
</feature>
<dbReference type="InterPro" id="IPR029602">
    <property type="entry name" value="IFT74"/>
</dbReference>
<evidence type="ECO:0000313" key="3">
    <source>
        <dbReference type="Proteomes" id="UP001356427"/>
    </source>
</evidence>
<name>A0AAN8R307_9TELE</name>
<dbReference type="EMBL" id="JAGTTL010000005">
    <property type="protein sequence ID" value="KAK6322896.1"/>
    <property type="molecule type" value="Genomic_DNA"/>
</dbReference>
<reference evidence="2 3" key="1">
    <citation type="submission" date="2021-04" db="EMBL/GenBank/DDBJ databases">
        <authorList>
            <person name="De Guttry C."/>
            <person name="Zahm M."/>
            <person name="Klopp C."/>
            <person name="Cabau C."/>
            <person name="Louis A."/>
            <person name="Berthelot C."/>
            <person name="Parey E."/>
            <person name="Roest Crollius H."/>
            <person name="Montfort J."/>
            <person name="Robinson-Rechavi M."/>
            <person name="Bucao C."/>
            <person name="Bouchez O."/>
            <person name="Gislard M."/>
            <person name="Lluch J."/>
            <person name="Milhes M."/>
            <person name="Lampietro C."/>
            <person name="Lopez Roques C."/>
            <person name="Donnadieu C."/>
            <person name="Braasch I."/>
            <person name="Desvignes T."/>
            <person name="Postlethwait J."/>
            <person name="Bobe J."/>
            <person name="Wedekind C."/>
            <person name="Guiguen Y."/>
        </authorList>
    </citation>
    <scope>NUCLEOTIDE SEQUENCE [LARGE SCALE GENOMIC DNA]</scope>
    <source>
        <strain evidence="2">Cs_M1</strain>
        <tissue evidence="2">Blood</tissue>
    </source>
</reference>
<dbReference type="Proteomes" id="UP001356427">
    <property type="component" value="Unassembled WGS sequence"/>
</dbReference>
<dbReference type="PANTHER" id="PTHR31432">
    <property type="entry name" value="INTRAFLAGELLAR TRANSPORT PROTEIN 74 HOMOLOG"/>
    <property type="match status" value="1"/>
</dbReference>
<protein>
    <submittedName>
        <fullName evidence="2">Uncharacterized protein</fullName>
    </submittedName>
</protein>
<evidence type="ECO:0000313" key="2">
    <source>
        <dbReference type="EMBL" id="KAK6322896.1"/>
    </source>
</evidence>
<dbReference type="GO" id="GO:0005929">
    <property type="term" value="C:cilium"/>
    <property type="evidence" value="ECO:0007669"/>
    <property type="project" value="TreeGrafter"/>
</dbReference>
<organism evidence="2 3">
    <name type="scientific">Coregonus suidteri</name>
    <dbReference type="NCBI Taxonomy" id="861788"/>
    <lineage>
        <taxon>Eukaryota</taxon>
        <taxon>Metazoa</taxon>
        <taxon>Chordata</taxon>
        <taxon>Craniata</taxon>
        <taxon>Vertebrata</taxon>
        <taxon>Euteleostomi</taxon>
        <taxon>Actinopterygii</taxon>
        <taxon>Neopterygii</taxon>
        <taxon>Teleostei</taxon>
        <taxon>Protacanthopterygii</taxon>
        <taxon>Salmoniformes</taxon>
        <taxon>Salmonidae</taxon>
        <taxon>Coregoninae</taxon>
        <taxon>Coregonus</taxon>
    </lineage>
</organism>